<dbReference type="Proteomes" id="UP001165652">
    <property type="component" value="Unassembled WGS sequence"/>
</dbReference>
<protein>
    <recommendedName>
        <fullName evidence="4">Antifreeze protein</fullName>
    </recommendedName>
</protein>
<keyword evidence="3" id="KW-1185">Reference proteome</keyword>
<evidence type="ECO:0000313" key="2">
    <source>
        <dbReference type="EMBL" id="MDC7789988.1"/>
    </source>
</evidence>
<organism evidence="2 3">
    <name type="scientific">Rhodoplanes tepidamans</name>
    <name type="common">Rhodoplanes cryptolactis</name>
    <dbReference type="NCBI Taxonomy" id="200616"/>
    <lineage>
        <taxon>Bacteria</taxon>
        <taxon>Pseudomonadati</taxon>
        <taxon>Pseudomonadota</taxon>
        <taxon>Alphaproteobacteria</taxon>
        <taxon>Hyphomicrobiales</taxon>
        <taxon>Nitrobacteraceae</taxon>
        <taxon>Rhodoplanes</taxon>
    </lineage>
</organism>
<keyword evidence="1" id="KW-0732">Signal</keyword>
<proteinExistence type="predicted"/>
<gene>
    <name evidence="2" type="ORF">PQJ73_30280</name>
</gene>
<evidence type="ECO:0000313" key="3">
    <source>
        <dbReference type="Proteomes" id="UP001165652"/>
    </source>
</evidence>
<evidence type="ECO:0000256" key="1">
    <source>
        <dbReference type="SAM" id="SignalP"/>
    </source>
</evidence>
<reference evidence="2" key="2">
    <citation type="submission" date="2023-02" db="EMBL/GenBank/DDBJ databases">
        <authorList>
            <person name="Rayyan A."/>
            <person name="Meyer T."/>
            <person name="Kyndt J.A."/>
        </authorList>
    </citation>
    <scope>NUCLEOTIDE SEQUENCE</scope>
    <source>
        <strain evidence="2">DSM 9987</strain>
    </source>
</reference>
<accession>A0ABT5JJU6</accession>
<reference evidence="2" key="1">
    <citation type="journal article" date="2023" name="Microbiol Resour">
        <title>Genome Sequences of Rhodoplanes serenus and Two Thermotolerant Strains, Rhodoplanes tepidamans and 'Rhodoplanes cryptolactis,' Further Refine the Genus.</title>
        <authorList>
            <person name="Rayyan A.A."/>
            <person name="Kyndt J.A."/>
        </authorList>
    </citation>
    <scope>NUCLEOTIDE SEQUENCE</scope>
    <source>
        <strain evidence="2">DSM 9987</strain>
    </source>
</reference>
<dbReference type="RefSeq" id="WP_272780808.1">
    <property type="nucleotide sequence ID" value="NZ_JAQQLI010000107.1"/>
</dbReference>
<feature type="chain" id="PRO_5046350857" description="Antifreeze protein" evidence="1">
    <location>
        <begin position="24"/>
        <end position="100"/>
    </location>
</feature>
<name>A0ABT5JJU6_RHOTP</name>
<dbReference type="EMBL" id="JAQQLI010000107">
    <property type="protein sequence ID" value="MDC7789988.1"/>
    <property type="molecule type" value="Genomic_DNA"/>
</dbReference>
<feature type="signal peptide" evidence="1">
    <location>
        <begin position="1"/>
        <end position="23"/>
    </location>
</feature>
<comment type="caution">
    <text evidence="2">The sequence shown here is derived from an EMBL/GenBank/DDBJ whole genome shotgun (WGS) entry which is preliminary data.</text>
</comment>
<evidence type="ECO:0008006" key="4">
    <source>
        <dbReference type="Google" id="ProtNLM"/>
    </source>
</evidence>
<sequence>MRLALTAAAAAAAVLVAAAPASARFFDPAVKAAEPLAEQVACRVVRERIVRPNGRVIYETRRVCSPGPGPRAGMGGCRTVRERIVRPNGTVVYKSIRRCG</sequence>